<evidence type="ECO:0000256" key="14">
    <source>
        <dbReference type="SAM" id="MobiDB-lite"/>
    </source>
</evidence>
<feature type="binding site" evidence="13">
    <location>
        <position position="415"/>
    </location>
    <ligand>
        <name>[4Fe-4S] cluster</name>
        <dbReference type="ChEBI" id="CHEBI:49883"/>
    </ligand>
</feature>
<dbReference type="UniPathway" id="UPA00048">
    <property type="reaction ID" value="UER00071"/>
</dbReference>
<dbReference type="PROSITE" id="PS00450">
    <property type="entry name" value="ACONITASE_1"/>
    <property type="match status" value="1"/>
</dbReference>
<evidence type="ECO:0000256" key="12">
    <source>
        <dbReference type="ARBA" id="ARBA00023304"/>
    </source>
</evidence>
<dbReference type="PATRIC" id="fig|344882.3.peg.866"/>
<dbReference type="GO" id="GO:0003861">
    <property type="term" value="F:3-isopropylmalate dehydratase activity"/>
    <property type="evidence" value="ECO:0007669"/>
    <property type="project" value="UniProtKB-UniRule"/>
</dbReference>
<evidence type="ECO:0000256" key="9">
    <source>
        <dbReference type="ARBA" id="ARBA00023004"/>
    </source>
</evidence>
<evidence type="ECO:0000256" key="10">
    <source>
        <dbReference type="ARBA" id="ARBA00023014"/>
    </source>
</evidence>
<comment type="catalytic activity">
    <reaction evidence="1 13">
        <text>(2R,3S)-3-isopropylmalate = (2S)-2-isopropylmalate</text>
        <dbReference type="Rhea" id="RHEA:32287"/>
        <dbReference type="ChEBI" id="CHEBI:1178"/>
        <dbReference type="ChEBI" id="CHEBI:35121"/>
        <dbReference type="EC" id="4.2.1.33"/>
    </reaction>
</comment>
<dbReference type="NCBIfam" id="NF004016">
    <property type="entry name" value="PRK05478.1"/>
    <property type="match status" value="1"/>
</dbReference>
<dbReference type="GO" id="GO:0046872">
    <property type="term" value="F:metal ion binding"/>
    <property type="evidence" value="ECO:0007669"/>
    <property type="project" value="UniProtKB-KW"/>
</dbReference>
<evidence type="ECO:0000256" key="7">
    <source>
        <dbReference type="ARBA" id="ARBA00022605"/>
    </source>
</evidence>
<dbReference type="PANTHER" id="PTHR43822">
    <property type="entry name" value="HOMOACONITASE, MITOCHONDRIAL-RELATED"/>
    <property type="match status" value="1"/>
</dbReference>
<feature type="compositionally biased region" description="Basic and acidic residues" evidence="14">
    <location>
        <begin position="60"/>
        <end position="69"/>
    </location>
</feature>
<evidence type="ECO:0000256" key="2">
    <source>
        <dbReference type="ARBA" id="ARBA00002695"/>
    </source>
</evidence>
<evidence type="ECO:0000259" key="15">
    <source>
        <dbReference type="Pfam" id="PF00330"/>
    </source>
</evidence>
<dbReference type="InterPro" id="IPR015931">
    <property type="entry name" value="Acnase/IPM_dHydase_lsu_aba_1/3"/>
</dbReference>
<dbReference type="PROSITE" id="PS01244">
    <property type="entry name" value="ACONITASE_2"/>
    <property type="match status" value="1"/>
</dbReference>
<comment type="pathway">
    <text evidence="3 13">Amino-acid biosynthesis; L-leucine biosynthesis; L-leucine from 3-methyl-2-oxobutanoate: step 2/4.</text>
</comment>
<keyword evidence="12 13" id="KW-0100">Branched-chain amino acid biosynthesis</keyword>
<keyword evidence="10 13" id="KW-0411">Iron-sulfur</keyword>
<dbReference type="NCBIfam" id="NF009116">
    <property type="entry name" value="PRK12466.1"/>
    <property type="match status" value="1"/>
</dbReference>
<keyword evidence="11 13" id="KW-0456">Lyase</keyword>
<dbReference type="STRING" id="344882.ABB29_12445"/>
<comment type="cofactor">
    <cofactor evidence="13">
        <name>[4Fe-4S] cluster</name>
        <dbReference type="ChEBI" id="CHEBI:49883"/>
    </cofactor>
    <text evidence="13">Binds 1 [4Fe-4S] cluster per subunit.</text>
</comment>
<feature type="region of interest" description="Disordered" evidence="14">
    <location>
        <begin position="58"/>
        <end position="80"/>
    </location>
</feature>
<dbReference type="EC" id="4.2.1.33" evidence="13"/>
<dbReference type="InterPro" id="IPR036008">
    <property type="entry name" value="Aconitase_4Fe-4S_dom"/>
</dbReference>
<dbReference type="InterPro" id="IPR033941">
    <property type="entry name" value="IPMI_cat"/>
</dbReference>
<evidence type="ECO:0000256" key="6">
    <source>
        <dbReference type="ARBA" id="ARBA00022485"/>
    </source>
</evidence>
<dbReference type="Pfam" id="PF00330">
    <property type="entry name" value="Aconitase"/>
    <property type="match status" value="1"/>
</dbReference>
<comment type="similarity">
    <text evidence="13">Belongs to the aconitase/IPM isomerase family. LeuC type 1 subfamily.</text>
</comment>
<feature type="binding site" evidence="13">
    <location>
        <position position="412"/>
    </location>
    <ligand>
        <name>[4Fe-4S] cluster</name>
        <dbReference type="ChEBI" id="CHEBI:49883"/>
    </ligand>
</feature>
<evidence type="ECO:0000256" key="8">
    <source>
        <dbReference type="ARBA" id="ARBA00022723"/>
    </source>
</evidence>
<dbReference type="EMBL" id="LDJL01000012">
    <property type="protein sequence ID" value="KRG68597.1"/>
    <property type="molecule type" value="Genomic_DNA"/>
</dbReference>
<gene>
    <name evidence="13" type="primary">leuC</name>
    <name evidence="16" type="ORF">ABB29_12445</name>
</gene>
<dbReference type="Proteomes" id="UP000052052">
    <property type="component" value="Unassembled WGS sequence"/>
</dbReference>
<protein>
    <recommendedName>
        <fullName evidence="13">3-isopropylmalate dehydratase large subunit</fullName>
        <ecNumber evidence="13">4.2.1.33</ecNumber>
    </recommendedName>
    <alternativeName>
        <fullName evidence="13">Alpha-IPM isomerase</fullName>
        <shortName evidence="13">IPMI</shortName>
    </alternativeName>
    <alternativeName>
        <fullName evidence="13">Isopropylmalate isomerase</fullName>
    </alternativeName>
</protein>
<evidence type="ECO:0000256" key="3">
    <source>
        <dbReference type="ARBA" id="ARBA00004729"/>
    </source>
</evidence>
<dbReference type="RefSeq" id="WP_057659566.1">
    <property type="nucleotide sequence ID" value="NZ_LDJL01000012.1"/>
</dbReference>
<dbReference type="NCBIfam" id="TIGR00170">
    <property type="entry name" value="leuC"/>
    <property type="match status" value="1"/>
</dbReference>
<sequence length="478" mass="50967">MSSVESQPPRTLFDKLWDNHVVVPESDSAPAVLYVDLHLIHEVTSPQAFTELKARGLKPRRPDRTKATMDHSTPTLPAGADGKLAYSSAAAENQVDTLARNCAEYGIELFDMQSESRGIVHVIAPELGFTQPGMTIVCGDSHTSTHGAFGALAFGIGTSEVGHVLASQCLLQRKARTMAITVEGELAAGVGAKDVILHIIGVIGVNGGTGHVIEYRGSTIRAMDMEQRMTLCNMSIEAGARAGMVAPDEVTYQWLARAPRAPKGEAFTAARAQWAQLRSDEGARFDVEVAIDAADIRPTLTWGTHPGTAIAVDAPIPAANDAAAQKGLEYMQFKSGHALEGTPVDVVFVGSCTNGRLSDMREVAQVLDQRRVHPRVRMLVVPGSEQVKRQAEAEGIDAIIRAAGAEWREPGCSMCIAMNGDLVAPGQLAVSTSNRNFEGRQGPGSRTLLASPLSAAWAAVNGRVSDPRRIPMQTQEVA</sequence>
<dbReference type="GO" id="GO:0051539">
    <property type="term" value="F:4 iron, 4 sulfur cluster binding"/>
    <property type="evidence" value="ECO:0007669"/>
    <property type="project" value="UniProtKB-KW"/>
</dbReference>
<evidence type="ECO:0000256" key="4">
    <source>
        <dbReference type="ARBA" id="ARBA00011271"/>
    </source>
</evidence>
<dbReference type="HAMAP" id="MF_01026">
    <property type="entry name" value="LeuC_type1"/>
    <property type="match status" value="1"/>
</dbReference>
<dbReference type="GO" id="GO:0016853">
    <property type="term" value="F:isomerase activity"/>
    <property type="evidence" value="ECO:0007669"/>
    <property type="project" value="UniProtKB-KW"/>
</dbReference>
<dbReference type="GO" id="GO:0009098">
    <property type="term" value="P:L-leucine biosynthetic process"/>
    <property type="evidence" value="ECO:0007669"/>
    <property type="project" value="UniProtKB-UniRule"/>
</dbReference>
<feature type="binding site" evidence="13">
    <location>
        <position position="352"/>
    </location>
    <ligand>
        <name>[4Fe-4S] cluster</name>
        <dbReference type="ChEBI" id="CHEBI:49883"/>
    </ligand>
</feature>
<dbReference type="AlphaFoldDB" id="A0A0R0CGD9"/>
<evidence type="ECO:0000256" key="11">
    <source>
        <dbReference type="ARBA" id="ARBA00023239"/>
    </source>
</evidence>
<dbReference type="PANTHER" id="PTHR43822:SF9">
    <property type="entry name" value="3-ISOPROPYLMALATE DEHYDRATASE"/>
    <property type="match status" value="1"/>
</dbReference>
<organism evidence="16 17">
    <name type="scientific">Pseudoxanthomonas dokdonensis</name>
    <dbReference type="NCBI Taxonomy" id="344882"/>
    <lineage>
        <taxon>Bacteria</taxon>
        <taxon>Pseudomonadati</taxon>
        <taxon>Pseudomonadota</taxon>
        <taxon>Gammaproteobacteria</taxon>
        <taxon>Lysobacterales</taxon>
        <taxon>Lysobacteraceae</taxon>
        <taxon>Pseudoxanthomonas</taxon>
    </lineage>
</organism>
<keyword evidence="9 13" id="KW-0408">Iron</keyword>
<keyword evidence="17" id="KW-1185">Reference proteome</keyword>
<keyword evidence="5 13" id="KW-0432">Leucine biosynthesis</keyword>
<evidence type="ECO:0000313" key="16">
    <source>
        <dbReference type="EMBL" id="KRG68597.1"/>
    </source>
</evidence>
<dbReference type="CDD" id="cd01583">
    <property type="entry name" value="IPMI"/>
    <property type="match status" value="1"/>
</dbReference>
<dbReference type="PRINTS" id="PR00415">
    <property type="entry name" value="ACONITASE"/>
</dbReference>
<keyword evidence="16" id="KW-0413">Isomerase</keyword>
<reference evidence="16 17" key="1">
    <citation type="submission" date="2015-05" db="EMBL/GenBank/DDBJ databases">
        <title>Genome sequencing and analysis of members of genus Stenotrophomonas.</title>
        <authorList>
            <person name="Patil P.P."/>
            <person name="Midha S."/>
            <person name="Patil P.B."/>
        </authorList>
    </citation>
    <scope>NUCLEOTIDE SEQUENCE [LARGE SCALE GENOMIC DNA]</scope>
    <source>
        <strain evidence="16 17">DSM 21858</strain>
    </source>
</reference>
<dbReference type="InterPro" id="IPR050067">
    <property type="entry name" value="IPM_dehydratase_rel_enz"/>
</dbReference>
<dbReference type="InterPro" id="IPR001030">
    <property type="entry name" value="Acoase/IPM_deHydtase_lsu_aba"/>
</dbReference>
<keyword evidence="7 13" id="KW-0028">Amino-acid biosynthesis</keyword>
<evidence type="ECO:0000256" key="1">
    <source>
        <dbReference type="ARBA" id="ARBA00000491"/>
    </source>
</evidence>
<name>A0A0R0CGD9_9GAMM</name>
<dbReference type="OrthoDB" id="9802769at2"/>
<comment type="caution">
    <text evidence="16">The sequence shown here is derived from an EMBL/GenBank/DDBJ whole genome shotgun (WGS) entry which is preliminary data.</text>
</comment>
<dbReference type="InterPro" id="IPR004430">
    <property type="entry name" value="3-IsopropMal_deHydase_lsu"/>
</dbReference>
<keyword evidence="8 13" id="KW-0479">Metal-binding</keyword>
<dbReference type="InterPro" id="IPR018136">
    <property type="entry name" value="Aconitase_4Fe-4S_BS"/>
</dbReference>
<evidence type="ECO:0000256" key="13">
    <source>
        <dbReference type="HAMAP-Rule" id="MF_01026"/>
    </source>
</evidence>
<proteinExistence type="inferred from homology"/>
<comment type="subunit">
    <text evidence="4 13">Heterodimer of LeuC and LeuD.</text>
</comment>
<comment type="function">
    <text evidence="2 13">Catalyzes the isomerization between 2-isopropylmalate and 3-isopropylmalate, via the formation of 2-isopropylmaleate.</text>
</comment>
<accession>A0A0R0CGD9</accession>
<feature type="domain" description="Aconitase/3-isopropylmalate dehydratase large subunit alpha/beta/alpha" evidence="15">
    <location>
        <begin position="14"/>
        <end position="462"/>
    </location>
</feature>
<dbReference type="Gene3D" id="3.30.499.10">
    <property type="entry name" value="Aconitase, domain 3"/>
    <property type="match status" value="2"/>
</dbReference>
<dbReference type="SUPFAM" id="SSF53732">
    <property type="entry name" value="Aconitase iron-sulfur domain"/>
    <property type="match status" value="1"/>
</dbReference>
<evidence type="ECO:0000256" key="5">
    <source>
        <dbReference type="ARBA" id="ARBA00022430"/>
    </source>
</evidence>
<evidence type="ECO:0000313" key="17">
    <source>
        <dbReference type="Proteomes" id="UP000052052"/>
    </source>
</evidence>
<keyword evidence="6 13" id="KW-0004">4Fe-4S</keyword>